<comment type="caution">
    <text evidence="2">The sequence shown here is derived from an EMBL/GenBank/DDBJ whole genome shotgun (WGS) entry which is preliminary data.</text>
</comment>
<keyword evidence="3" id="KW-1185">Reference proteome</keyword>
<protein>
    <submittedName>
        <fullName evidence="2">Uncharacterized protein</fullName>
    </submittedName>
</protein>
<reference evidence="2 3" key="1">
    <citation type="submission" date="2016-10" db="EMBL/GenBank/DDBJ databases">
        <authorList>
            <person name="Varghese N."/>
            <person name="Submissions S."/>
        </authorList>
    </citation>
    <scope>NUCLEOTIDE SEQUENCE [LARGE SCALE GENOMIC DNA]</scope>
    <source>
        <strain evidence="2 3">CGMCC 1.6497</strain>
    </source>
</reference>
<keyword evidence="1" id="KW-0472">Membrane</keyword>
<dbReference type="RefSeq" id="WP_090230124.1">
    <property type="nucleotide sequence ID" value="NZ_FNJC01000004.1"/>
</dbReference>
<evidence type="ECO:0000313" key="2">
    <source>
        <dbReference type="EMBL" id="SDP49898.1"/>
    </source>
</evidence>
<dbReference type="EMBL" id="FNJC01000004">
    <property type="protein sequence ID" value="SDP49898.1"/>
    <property type="molecule type" value="Genomic_DNA"/>
</dbReference>
<accession>A0A1H0T8I2</accession>
<gene>
    <name evidence="2" type="ORF">SAMN04488061_3192</name>
</gene>
<feature type="transmembrane region" description="Helical" evidence="1">
    <location>
        <begin position="21"/>
        <end position="40"/>
    </location>
</feature>
<organism evidence="2 3">
    <name type="scientific">Filomicrobium insigne</name>
    <dbReference type="NCBI Taxonomy" id="418854"/>
    <lineage>
        <taxon>Bacteria</taxon>
        <taxon>Pseudomonadati</taxon>
        <taxon>Pseudomonadota</taxon>
        <taxon>Alphaproteobacteria</taxon>
        <taxon>Hyphomicrobiales</taxon>
        <taxon>Hyphomicrobiaceae</taxon>
        <taxon>Filomicrobium</taxon>
    </lineage>
</organism>
<dbReference type="Proteomes" id="UP000198795">
    <property type="component" value="Unassembled WGS sequence"/>
</dbReference>
<keyword evidence="1" id="KW-0812">Transmembrane</keyword>
<name>A0A1H0T8I2_9HYPH</name>
<evidence type="ECO:0000313" key="3">
    <source>
        <dbReference type="Proteomes" id="UP000198795"/>
    </source>
</evidence>
<keyword evidence="1" id="KW-1133">Transmembrane helix</keyword>
<proteinExistence type="predicted"/>
<evidence type="ECO:0000256" key="1">
    <source>
        <dbReference type="SAM" id="Phobius"/>
    </source>
</evidence>
<sequence>MRLPTAECHTIDLSADRRASVVRTVALFVVLAASFMFGALQASALPQQALNSRVVLDLPEGFEPSPLFSGFTNENLGVSYVIFETPHEAYDELISGFTAEGLAKRGITSVERGTLPRTDDHIYIRAQQTSPTGTYEKFFVVFRTADQSVLVSANVPVEIMRNRTITAEDIERVLSSAKTAAHLTVRELYRLGYLGEFKRAGTVIGTSTVYTRDGRFEPERKGQSRPVFMIAPSLDKRPVKEPQAFATKLLTSLTGYRQLKLSTPTEVTIGGLEGISIEATAVDATDENPVNLLQILLPAPGGGYYRLLGITPTSQTLIPEFRRIAQSFELTDARR</sequence>